<evidence type="ECO:0000313" key="2">
    <source>
        <dbReference type="EMBL" id="BAM88750.1"/>
    </source>
</evidence>
<accession>M4ZR99</accession>
<dbReference type="AlphaFoldDB" id="M4ZR99"/>
<keyword evidence="1" id="KW-1133">Transmembrane helix</keyword>
<evidence type="ECO:0000313" key="3">
    <source>
        <dbReference type="Proteomes" id="UP000011841"/>
    </source>
</evidence>
<protein>
    <submittedName>
        <fullName evidence="2">Uncharacterized protein</fullName>
    </submittedName>
</protein>
<dbReference type="RefSeq" id="WP_015665872.1">
    <property type="nucleotide sequence ID" value="NC_020453.1"/>
</dbReference>
<feature type="transmembrane region" description="Helical" evidence="1">
    <location>
        <begin position="20"/>
        <end position="41"/>
    </location>
</feature>
<keyword evidence="1" id="KW-0472">Membrane</keyword>
<proteinExistence type="predicted"/>
<keyword evidence="1" id="KW-0812">Transmembrane</keyword>
<dbReference type="Proteomes" id="UP000011841">
    <property type="component" value="Chromosome"/>
</dbReference>
<name>M4ZR99_9BRAD</name>
<sequence>MDAQEIAIKHREYKLEFLKVILSILTPLVLVALTFVVNNAIQERGALLKREEQILAEKQKIYAELGRRLNIIYIYIADVGDFRSYTPPGVVEKKRESDRQFFMYRPYWSDMTEQRYNEYMKAAFLTYVGAGMPAKINAFKSEKVAAYDVDKLKWDPTWDTYFTEQADSEIATKYYALVSSLLADTVKADLRKLDR</sequence>
<dbReference type="HOGENOM" id="CLU_1394000_0_0_5"/>
<evidence type="ECO:0000256" key="1">
    <source>
        <dbReference type="SAM" id="Phobius"/>
    </source>
</evidence>
<dbReference type="GeneID" id="301816624"/>
<keyword evidence="3" id="KW-1185">Reference proteome</keyword>
<dbReference type="KEGG" id="aol:S58_27440"/>
<organism evidence="2 3">
    <name type="scientific">Bradyrhizobium oligotrophicum S58</name>
    <dbReference type="NCBI Taxonomy" id="1245469"/>
    <lineage>
        <taxon>Bacteria</taxon>
        <taxon>Pseudomonadati</taxon>
        <taxon>Pseudomonadota</taxon>
        <taxon>Alphaproteobacteria</taxon>
        <taxon>Hyphomicrobiales</taxon>
        <taxon>Nitrobacteraceae</taxon>
        <taxon>Bradyrhizobium</taxon>
    </lineage>
</organism>
<dbReference type="eggNOG" id="ENOG503335K">
    <property type="taxonomic scope" value="Bacteria"/>
</dbReference>
<dbReference type="EMBL" id="AP012603">
    <property type="protein sequence ID" value="BAM88750.1"/>
    <property type="molecule type" value="Genomic_DNA"/>
</dbReference>
<reference evidence="2 3" key="1">
    <citation type="journal article" date="2013" name="Appl. Environ. Microbiol.">
        <title>Genome analysis suggests that the soil oligotrophic bacterium Agromonas oligotrophica (Bradyrhizobium oligotrophicum) is a nitrogen-fixing symbiont of Aeschynomene indica.</title>
        <authorList>
            <person name="Okubo T."/>
            <person name="Fukushima S."/>
            <person name="Itakura M."/>
            <person name="Oshima K."/>
            <person name="Longtonglang A."/>
            <person name="Teaumroong N."/>
            <person name="Mitsui H."/>
            <person name="Hattori M."/>
            <person name="Hattori R."/>
            <person name="Hattori T."/>
            <person name="Minamisawa K."/>
        </authorList>
    </citation>
    <scope>NUCLEOTIDE SEQUENCE [LARGE SCALE GENOMIC DNA]</scope>
    <source>
        <strain evidence="2 3">S58</strain>
    </source>
</reference>
<gene>
    <name evidence="2" type="ORF">S58_27440</name>
</gene>
<dbReference type="OrthoDB" id="8896299at2"/>